<organism evidence="1 2">
    <name type="scientific">Spiroplasma phoeniceum P40</name>
    <dbReference type="NCBI Taxonomy" id="1276259"/>
    <lineage>
        <taxon>Bacteria</taxon>
        <taxon>Bacillati</taxon>
        <taxon>Mycoplasmatota</taxon>
        <taxon>Mollicutes</taxon>
        <taxon>Entomoplasmatales</taxon>
        <taxon>Spiroplasmataceae</taxon>
        <taxon>Spiroplasma</taxon>
    </lineage>
</organism>
<dbReference type="Proteomes" id="UP000253689">
    <property type="component" value="Plasmid pSPh535"/>
</dbReference>
<dbReference type="AlphaFoldDB" id="A0A345DSN4"/>
<geneLocation type="plasmid" evidence="1 2">
    <name>pSPh535</name>
</geneLocation>
<sequence length="51" mass="6233">MLILFCIKNLLNINLAKYKNKFIMNNQLNFLEKKIMTWVKKMLVYLKNIIK</sequence>
<keyword evidence="1" id="KW-0614">Plasmid</keyword>
<evidence type="ECO:0000313" key="2">
    <source>
        <dbReference type="Proteomes" id="UP000253689"/>
    </source>
</evidence>
<dbReference type="EMBL" id="CP031089">
    <property type="protein sequence ID" value="AXF97225.1"/>
    <property type="molecule type" value="Genomic_DNA"/>
</dbReference>
<name>A0A345DSN4_9MOLU</name>
<keyword evidence="2" id="KW-1185">Reference proteome</keyword>
<reference evidence="2" key="1">
    <citation type="submission" date="2018-07" db="EMBL/GenBank/DDBJ databases">
        <title>Complete Genome Sequence of Spiroplasma phoeniceum.</title>
        <authorList>
            <person name="Davis R.E."/>
            <person name="Shao J.Y."/>
            <person name="Zhao Y."/>
            <person name="Silver A."/>
            <person name="Stump z."/>
            <person name="Gasparich G."/>
        </authorList>
    </citation>
    <scope>NUCLEOTIDE SEQUENCE [LARGE SCALE GENOMIC DNA]</scope>
    <source>
        <strain evidence="2">P40</strain>
        <plasmid evidence="2">pSPh535</plasmid>
    </source>
</reference>
<accession>A0A345DSN4</accession>
<evidence type="ECO:0000313" key="1">
    <source>
        <dbReference type="EMBL" id="AXF97225.1"/>
    </source>
</evidence>
<gene>
    <name evidence="1" type="ORF">SDAV_003028</name>
</gene>
<dbReference type="KEGG" id="sphh:SDAV_003028"/>
<proteinExistence type="predicted"/>
<protein>
    <submittedName>
        <fullName evidence="1">Uncharacterized protein</fullName>
    </submittedName>
</protein>